<dbReference type="GeneID" id="77008058"/>
<dbReference type="InterPro" id="IPR050260">
    <property type="entry name" value="FAD-bd_OxRdtase"/>
</dbReference>
<accession>A0A090ZPZ7</accession>
<protein>
    <submittedName>
        <fullName evidence="7">FAD-dependent oxidoreductase</fullName>
    </submittedName>
    <submittedName>
        <fullName evidence="6">Pyridine nucleotide-disulfide oxidoreductase family protein</fullName>
    </submittedName>
</protein>
<dbReference type="InterPro" id="IPR036188">
    <property type="entry name" value="FAD/NAD-bd_sf"/>
</dbReference>
<gene>
    <name evidence="6" type="ORF">DJ90_1808</name>
    <name evidence="7" type="ORF">GNQ08_14010</name>
</gene>
<dbReference type="Gene3D" id="3.30.390.30">
    <property type="match status" value="1"/>
</dbReference>
<dbReference type="PANTHER" id="PTHR43429:SF3">
    <property type="entry name" value="NITRITE REDUCTASE [NAD(P)H]"/>
    <property type="match status" value="1"/>
</dbReference>
<dbReference type="PANTHER" id="PTHR43429">
    <property type="entry name" value="PYRIDINE NUCLEOTIDE-DISULFIDE OXIDOREDUCTASE DOMAIN-CONTAINING"/>
    <property type="match status" value="1"/>
</dbReference>
<dbReference type="PRINTS" id="PR00411">
    <property type="entry name" value="PNDRDTASEI"/>
</dbReference>
<organism evidence="6 8">
    <name type="scientific">Paenibacillus macerans</name>
    <name type="common">Bacillus macerans</name>
    <dbReference type="NCBI Taxonomy" id="44252"/>
    <lineage>
        <taxon>Bacteria</taxon>
        <taxon>Bacillati</taxon>
        <taxon>Bacillota</taxon>
        <taxon>Bacilli</taxon>
        <taxon>Bacillales</taxon>
        <taxon>Paenibacillaceae</taxon>
        <taxon>Paenibacillus</taxon>
    </lineage>
</organism>
<dbReference type="OrthoDB" id="9802028at2"/>
<comment type="cofactor">
    <cofactor evidence="1">
        <name>FAD</name>
        <dbReference type="ChEBI" id="CHEBI:57692"/>
    </cofactor>
</comment>
<keyword evidence="2" id="KW-0285">Flavoprotein</keyword>
<comment type="caution">
    <text evidence="6">The sequence shown here is derived from an EMBL/GenBank/DDBJ whole genome shotgun (WGS) entry which is preliminary data.</text>
</comment>
<dbReference type="EMBL" id="JMQA01000001">
    <property type="protein sequence ID" value="KFN12345.1"/>
    <property type="molecule type" value="Genomic_DNA"/>
</dbReference>
<evidence type="ECO:0000259" key="5">
    <source>
        <dbReference type="Pfam" id="PF18267"/>
    </source>
</evidence>
<reference evidence="6 8" key="1">
    <citation type="submission" date="2014-04" db="EMBL/GenBank/DDBJ databases">
        <authorList>
            <person name="Bishop-Lilly K.A."/>
            <person name="Broomall S.M."/>
            <person name="Chain P.S."/>
            <person name="Chertkov O."/>
            <person name="Coyne S.R."/>
            <person name="Daligault H.E."/>
            <person name="Davenport K.W."/>
            <person name="Erkkila T."/>
            <person name="Frey K.G."/>
            <person name="Gibbons H.S."/>
            <person name="Gu W."/>
            <person name="Jaissle J."/>
            <person name="Johnson S.L."/>
            <person name="Koroleva G.I."/>
            <person name="Ladner J.T."/>
            <person name="Lo C.-C."/>
            <person name="Minogue T.D."/>
            <person name="Munk C."/>
            <person name="Palacios G.F."/>
            <person name="Redden C.L."/>
            <person name="Rosenzweig C.N."/>
            <person name="Scholz M.B."/>
            <person name="Teshima H."/>
            <person name="Xu Y."/>
        </authorList>
    </citation>
    <scope>NUCLEOTIDE SEQUENCE [LARGE SCALE GENOMIC DNA]</scope>
    <source>
        <strain evidence="6 8">8244</strain>
    </source>
</reference>
<dbReference type="InterPro" id="IPR041575">
    <property type="entry name" value="Rubredoxin_C"/>
</dbReference>
<dbReference type="PATRIC" id="fig|44252.3.peg.4"/>
<sequence>MSEHRHYVIVGGGVAAISAAKAIRERQEAAEISIFGDESGLPYNRVKLSKGLFTDLHSDNVLIKKEKWYHEHKIAYHAGTPVVSIDPDSRTVMTGDGQAVQYDKLLLCTGAVNRKLNLEGASLPHVHNIRSRNDADKLKQALQGGDRICVIGGGIQGVETAWSLNRAGYSVTIVEASPRLMARQLDERAAAILTEKIAEQGTEIRLGQGVRRIAGISGVEGVELEDGSFLPCEHVVYSIGVIPNAELARQSGLEVGAGIVVNEHMQTSAEHIYAAGDVAEFRGRAEGLWNSAMEQGKIAGTNMAGHAAVYRRPVPMTVSNAFNAPLFSIGLTDEQQCDNSLCGPDSGPYKRIFIKNGAICGAVVFANVSAALPYKAAIEQSLEITETELVRSLIH</sequence>
<dbReference type="SUPFAM" id="SSF51905">
    <property type="entry name" value="FAD/NAD(P)-binding domain"/>
    <property type="match status" value="2"/>
</dbReference>
<dbReference type="HOGENOM" id="CLU_003291_4_4_9"/>
<evidence type="ECO:0000313" key="8">
    <source>
        <dbReference type="Proteomes" id="UP000029278"/>
    </source>
</evidence>
<reference evidence="7 9" key="2">
    <citation type="submission" date="2019-11" db="EMBL/GenBank/DDBJ databases">
        <title>Draft genome sequences of five Paenibacillus species of dairy origin.</title>
        <authorList>
            <person name="Olajide A.M."/>
            <person name="Chen S."/>
            <person name="Lapointe G."/>
        </authorList>
    </citation>
    <scope>NUCLEOTIDE SEQUENCE [LARGE SCALE GENOMIC DNA]</scope>
    <source>
        <strain evidence="7 9">3CT49</strain>
    </source>
</reference>
<feature type="domain" description="FAD/NAD(P)-binding" evidence="4">
    <location>
        <begin position="6"/>
        <end position="296"/>
    </location>
</feature>
<evidence type="ECO:0000256" key="1">
    <source>
        <dbReference type="ARBA" id="ARBA00001974"/>
    </source>
</evidence>
<dbReference type="AlphaFoldDB" id="A0A090ZPZ7"/>
<dbReference type="Gene3D" id="3.50.50.60">
    <property type="entry name" value="FAD/NAD(P)-binding domain"/>
    <property type="match status" value="2"/>
</dbReference>
<dbReference type="EMBL" id="WNZZ01000009">
    <property type="protein sequence ID" value="MUG23513.1"/>
    <property type="molecule type" value="Genomic_DNA"/>
</dbReference>
<dbReference type="Proteomes" id="UP000442469">
    <property type="component" value="Unassembled WGS sequence"/>
</dbReference>
<dbReference type="RefSeq" id="WP_036624010.1">
    <property type="nucleotide sequence ID" value="NZ_BGML01000001.1"/>
</dbReference>
<evidence type="ECO:0000259" key="4">
    <source>
        <dbReference type="Pfam" id="PF07992"/>
    </source>
</evidence>
<dbReference type="InterPro" id="IPR023753">
    <property type="entry name" value="FAD/NAD-binding_dom"/>
</dbReference>
<dbReference type="PRINTS" id="PR00368">
    <property type="entry name" value="FADPNR"/>
</dbReference>
<evidence type="ECO:0000313" key="7">
    <source>
        <dbReference type="EMBL" id="MUG23513.1"/>
    </source>
</evidence>
<evidence type="ECO:0000313" key="6">
    <source>
        <dbReference type="EMBL" id="KFN12345.1"/>
    </source>
</evidence>
<proteinExistence type="predicted"/>
<dbReference type="STRING" id="44252.DJ90_1808"/>
<dbReference type="Pfam" id="PF18267">
    <property type="entry name" value="Rubredoxin_C"/>
    <property type="match status" value="1"/>
</dbReference>
<evidence type="ECO:0000256" key="3">
    <source>
        <dbReference type="ARBA" id="ARBA00022827"/>
    </source>
</evidence>
<dbReference type="Proteomes" id="UP000029278">
    <property type="component" value="Unassembled WGS sequence"/>
</dbReference>
<dbReference type="GO" id="GO:0016491">
    <property type="term" value="F:oxidoreductase activity"/>
    <property type="evidence" value="ECO:0007669"/>
    <property type="project" value="InterPro"/>
</dbReference>
<evidence type="ECO:0000256" key="2">
    <source>
        <dbReference type="ARBA" id="ARBA00022630"/>
    </source>
</evidence>
<evidence type="ECO:0000313" key="9">
    <source>
        <dbReference type="Proteomes" id="UP000442469"/>
    </source>
</evidence>
<dbReference type="InterPro" id="IPR016156">
    <property type="entry name" value="FAD/NAD-linked_Rdtase_dimer_sf"/>
</dbReference>
<dbReference type="Pfam" id="PF07992">
    <property type="entry name" value="Pyr_redox_2"/>
    <property type="match status" value="1"/>
</dbReference>
<keyword evidence="8" id="KW-1185">Reference proteome</keyword>
<name>A0A090ZPZ7_PAEMA</name>
<keyword evidence="3" id="KW-0274">FAD</keyword>
<feature type="domain" description="NADH-rubredoxin oxidoreductase C-terminal" evidence="5">
    <location>
        <begin position="315"/>
        <end position="381"/>
    </location>
</feature>